<organism evidence="1 2">
    <name type="scientific">Desulfitobacterium hafniense (strain DSM 10664 / DCB-2)</name>
    <dbReference type="NCBI Taxonomy" id="272564"/>
    <lineage>
        <taxon>Bacteria</taxon>
        <taxon>Bacillati</taxon>
        <taxon>Bacillota</taxon>
        <taxon>Clostridia</taxon>
        <taxon>Eubacteriales</taxon>
        <taxon>Desulfitobacteriaceae</taxon>
        <taxon>Desulfitobacterium</taxon>
    </lineage>
</organism>
<dbReference type="RefSeq" id="WP_005809978.1">
    <property type="nucleotide sequence ID" value="NC_011830.1"/>
</dbReference>
<dbReference type="KEGG" id="dhd:Dhaf_0507"/>
<dbReference type="EMBL" id="CP001336">
    <property type="protein sequence ID" value="ACL18574.1"/>
    <property type="molecule type" value="Genomic_DNA"/>
</dbReference>
<name>B8FU25_DESHD</name>
<dbReference type="HOGENOM" id="CLU_206432_0_0_9"/>
<proteinExistence type="predicted"/>
<evidence type="ECO:0000313" key="2">
    <source>
        <dbReference type="Proteomes" id="UP000007726"/>
    </source>
</evidence>
<evidence type="ECO:0000313" key="1">
    <source>
        <dbReference type="EMBL" id="ACL18574.1"/>
    </source>
</evidence>
<evidence type="ECO:0008006" key="3">
    <source>
        <dbReference type="Google" id="ProtNLM"/>
    </source>
</evidence>
<accession>B8FU25</accession>
<gene>
    <name evidence="1" type="ordered locus">Dhaf_0507</name>
</gene>
<dbReference type="AlphaFoldDB" id="B8FU25"/>
<reference evidence="1 2" key="1">
    <citation type="journal article" date="2012" name="BMC Microbiol.">
        <title>Genome sequence of Desulfitobacterium hafniense DCB-2, a Gram-positive anaerobe capable of dehalogenation and metal reduction.</title>
        <authorList>
            <person name="Kim S.H."/>
            <person name="Harzman C."/>
            <person name="Davis J.K."/>
            <person name="Hutcheson R."/>
            <person name="Broderick J.B."/>
            <person name="Marsh T.L."/>
            <person name="Tiedje J.M."/>
        </authorList>
    </citation>
    <scope>NUCLEOTIDE SEQUENCE [LARGE SCALE GENOMIC DNA]</scope>
    <source>
        <strain evidence="2">DSM 10664 / DCB-2</strain>
    </source>
</reference>
<dbReference type="Proteomes" id="UP000007726">
    <property type="component" value="Chromosome"/>
</dbReference>
<sequence length="58" mass="6922">MKDALLNEKLENERKKLSKLADEAWQRGVPLIQDKNFMVQNQKVDALVLKYMKEYVNR</sequence>
<protein>
    <recommendedName>
        <fullName evidence="3">Spo0E like sporulation regulatory protein</fullName>
    </recommendedName>
</protein>